<feature type="domain" description="Histidine kinase/HSP90-like ATPase" evidence="8">
    <location>
        <begin position="241"/>
        <end position="338"/>
    </location>
</feature>
<dbReference type="SUPFAM" id="SSF55785">
    <property type="entry name" value="PYP-like sensor domain (PAS domain)"/>
    <property type="match status" value="1"/>
</dbReference>
<dbReference type="InterPro" id="IPR000014">
    <property type="entry name" value="PAS"/>
</dbReference>
<dbReference type="EC" id="2.7.13.3" evidence="2"/>
<evidence type="ECO:0000313" key="10">
    <source>
        <dbReference type="Proteomes" id="UP000679352"/>
    </source>
</evidence>
<dbReference type="InterPro" id="IPR011495">
    <property type="entry name" value="Sig_transdc_His_kin_sub2_dim/P"/>
</dbReference>
<proteinExistence type="predicted"/>
<dbReference type="InterPro" id="IPR003594">
    <property type="entry name" value="HATPase_dom"/>
</dbReference>
<dbReference type="SUPFAM" id="SSF55874">
    <property type="entry name" value="ATPase domain of HSP90 chaperone/DNA topoisomerase II/histidine kinase"/>
    <property type="match status" value="1"/>
</dbReference>
<dbReference type="InterPro" id="IPR035965">
    <property type="entry name" value="PAS-like_dom_sf"/>
</dbReference>
<sequence>MPKPAIAEAASTLAVVALSNEPLLFLSADLKIIAASTSFCRAFDIDPLTIAGKHLGALGGGEWAMPRLASLLNATASGSALVEAYEIDLKRPNQKTRLLVVNAQILADGQIDNIRLLLAITDVTEARAEARHKDDLVREKAILLQEVQHRVANSLQIIASVLMQSARRVQSDEARGHLHNAHHRVMSIAAVQKQLAASEGGTVALRAYLQQLCDSLGASMIADKDRLCITVAVDDSVVEADVSVSLGLIVTELVINALKHAFPDQPSGTITIDYHSDGSDWTLSVRDDGIGLPTGRDAPKAGLGTGIVEALAKNLLAEIEVSDAAPGTSVTIRHRADTGRDADLAPAA</sequence>
<dbReference type="KEGG" id="gfu:KM031_14355"/>
<dbReference type="Pfam" id="PF08448">
    <property type="entry name" value="PAS_4"/>
    <property type="match status" value="1"/>
</dbReference>
<dbReference type="CDD" id="cd00130">
    <property type="entry name" value="PAS"/>
    <property type="match status" value="1"/>
</dbReference>
<dbReference type="EMBL" id="CP076361">
    <property type="protein sequence ID" value="QWK89999.1"/>
    <property type="molecule type" value="Genomic_DNA"/>
</dbReference>
<dbReference type="Gene3D" id="3.30.450.20">
    <property type="entry name" value="PAS domain"/>
    <property type="match status" value="1"/>
</dbReference>
<keyword evidence="4" id="KW-0808">Transferase</keyword>
<dbReference type="InterPro" id="IPR036890">
    <property type="entry name" value="HATPase_C_sf"/>
</dbReference>
<evidence type="ECO:0000313" key="9">
    <source>
        <dbReference type="EMBL" id="QWK89999.1"/>
    </source>
</evidence>
<dbReference type="RefSeq" id="WP_215507363.1">
    <property type="nucleotide sequence ID" value="NZ_CP076361.1"/>
</dbReference>
<keyword evidence="10" id="KW-1185">Reference proteome</keyword>
<evidence type="ECO:0000256" key="7">
    <source>
        <dbReference type="ARBA" id="ARBA00022840"/>
    </source>
</evidence>
<evidence type="ECO:0000256" key="4">
    <source>
        <dbReference type="ARBA" id="ARBA00022679"/>
    </source>
</evidence>
<evidence type="ECO:0000259" key="8">
    <source>
        <dbReference type="SMART" id="SM00387"/>
    </source>
</evidence>
<dbReference type="Pfam" id="PF02518">
    <property type="entry name" value="HATPase_c"/>
    <property type="match status" value="1"/>
</dbReference>
<evidence type="ECO:0000256" key="5">
    <source>
        <dbReference type="ARBA" id="ARBA00022741"/>
    </source>
</evidence>
<protein>
    <recommendedName>
        <fullName evidence="2">histidine kinase</fullName>
        <ecNumber evidence="2">2.7.13.3</ecNumber>
    </recommendedName>
</protein>
<evidence type="ECO:0000256" key="1">
    <source>
        <dbReference type="ARBA" id="ARBA00000085"/>
    </source>
</evidence>
<keyword evidence="5" id="KW-0547">Nucleotide-binding</keyword>
<evidence type="ECO:0000256" key="2">
    <source>
        <dbReference type="ARBA" id="ARBA00012438"/>
    </source>
</evidence>
<dbReference type="GO" id="GO:0004673">
    <property type="term" value="F:protein histidine kinase activity"/>
    <property type="evidence" value="ECO:0007669"/>
    <property type="project" value="UniProtKB-EC"/>
</dbReference>
<dbReference type="GO" id="GO:0005524">
    <property type="term" value="F:ATP binding"/>
    <property type="evidence" value="ECO:0007669"/>
    <property type="project" value="UniProtKB-KW"/>
</dbReference>
<keyword evidence="6" id="KW-0418">Kinase</keyword>
<gene>
    <name evidence="9" type="ORF">KM031_14355</name>
</gene>
<evidence type="ECO:0000256" key="3">
    <source>
        <dbReference type="ARBA" id="ARBA00022553"/>
    </source>
</evidence>
<reference evidence="9" key="1">
    <citation type="submission" date="2021-06" db="EMBL/GenBank/DDBJ databases">
        <title>Direct submission.</title>
        <authorList>
            <person name="Lee C.-S."/>
            <person name="Jin L."/>
        </authorList>
    </citation>
    <scope>NUCLEOTIDE SEQUENCE</scope>
    <source>
        <strain evidence="9">Con5</strain>
    </source>
</reference>
<evidence type="ECO:0000256" key="6">
    <source>
        <dbReference type="ARBA" id="ARBA00022777"/>
    </source>
</evidence>
<dbReference type="SMART" id="SM00387">
    <property type="entry name" value="HATPase_c"/>
    <property type="match status" value="1"/>
</dbReference>
<dbReference type="PANTHER" id="PTHR41523">
    <property type="entry name" value="TWO-COMPONENT SYSTEM SENSOR PROTEIN"/>
    <property type="match status" value="1"/>
</dbReference>
<dbReference type="Proteomes" id="UP000679352">
    <property type="component" value="Chromosome"/>
</dbReference>
<dbReference type="Pfam" id="PF07568">
    <property type="entry name" value="HisKA_2"/>
    <property type="match status" value="1"/>
</dbReference>
<dbReference type="InterPro" id="IPR013656">
    <property type="entry name" value="PAS_4"/>
</dbReference>
<accession>A0A975P5G7</accession>
<keyword evidence="7 9" id="KW-0067">ATP-binding</keyword>
<dbReference type="AlphaFoldDB" id="A0A975P5G7"/>
<dbReference type="Gene3D" id="3.30.565.10">
    <property type="entry name" value="Histidine kinase-like ATPase, C-terminal domain"/>
    <property type="match status" value="1"/>
</dbReference>
<dbReference type="PANTHER" id="PTHR41523:SF8">
    <property type="entry name" value="ETHYLENE RESPONSE SENSOR PROTEIN"/>
    <property type="match status" value="1"/>
</dbReference>
<organism evidence="9 10">
    <name type="scientific">Gemmobacter fulvus</name>
    <dbReference type="NCBI Taxonomy" id="2840474"/>
    <lineage>
        <taxon>Bacteria</taxon>
        <taxon>Pseudomonadati</taxon>
        <taxon>Pseudomonadota</taxon>
        <taxon>Alphaproteobacteria</taxon>
        <taxon>Rhodobacterales</taxon>
        <taxon>Paracoccaceae</taxon>
        <taxon>Gemmobacter</taxon>
    </lineage>
</organism>
<keyword evidence="3" id="KW-0597">Phosphoprotein</keyword>
<comment type="catalytic activity">
    <reaction evidence="1">
        <text>ATP + protein L-histidine = ADP + protein N-phospho-L-histidine.</text>
        <dbReference type="EC" id="2.7.13.3"/>
    </reaction>
</comment>
<name>A0A975P5G7_9RHOB</name>